<dbReference type="PROSITE" id="PS50108">
    <property type="entry name" value="CRIB"/>
    <property type="match status" value="1"/>
</dbReference>
<evidence type="ECO:0000259" key="2">
    <source>
        <dbReference type="PROSITE" id="PS50108"/>
    </source>
</evidence>
<dbReference type="PANTHER" id="PTHR46325:SF20">
    <property type="entry name" value="CRIB DOMAIN-CONTAINING PROTEIN RIC10"/>
    <property type="match status" value="1"/>
</dbReference>
<dbReference type="SMART" id="SM00285">
    <property type="entry name" value="PBD"/>
    <property type="match status" value="1"/>
</dbReference>
<dbReference type="PANTHER" id="PTHR46325">
    <property type="entry name" value="CRIB DOMAIN-CONTAINING PROTEIN RIC8"/>
    <property type="match status" value="1"/>
</dbReference>
<feature type="compositionally biased region" description="Basic residues" evidence="1">
    <location>
        <begin position="89"/>
        <end position="100"/>
    </location>
</feature>
<dbReference type="EMBL" id="JAAIUW010000002">
    <property type="protein sequence ID" value="KAF7840656.1"/>
    <property type="molecule type" value="Genomic_DNA"/>
</dbReference>
<evidence type="ECO:0000256" key="1">
    <source>
        <dbReference type="SAM" id="MobiDB-lite"/>
    </source>
</evidence>
<feature type="compositionally biased region" description="Polar residues" evidence="1">
    <location>
        <begin position="51"/>
        <end position="62"/>
    </location>
</feature>
<evidence type="ECO:0000313" key="3">
    <source>
        <dbReference type="EMBL" id="KAF7840656.1"/>
    </source>
</evidence>
<reference evidence="3" key="1">
    <citation type="submission" date="2020-09" db="EMBL/GenBank/DDBJ databases">
        <title>Genome-Enabled Discovery of Anthraquinone Biosynthesis in Senna tora.</title>
        <authorList>
            <person name="Kang S.-H."/>
            <person name="Pandey R.P."/>
            <person name="Lee C.-M."/>
            <person name="Sim J.-S."/>
            <person name="Jeong J.-T."/>
            <person name="Choi B.-S."/>
            <person name="Jung M."/>
            <person name="Ginzburg D."/>
            <person name="Zhao K."/>
            <person name="Won S.Y."/>
            <person name="Oh T.-J."/>
            <person name="Yu Y."/>
            <person name="Kim N.-H."/>
            <person name="Lee O.R."/>
            <person name="Lee T.-H."/>
            <person name="Bashyal P."/>
            <person name="Kim T.-S."/>
            <person name="Lee W.-H."/>
            <person name="Kawkins C."/>
            <person name="Kim C.-K."/>
            <person name="Kim J.S."/>
            <person name="Ahn B.O."/>
            <person name="Rhee S.Y."/>
            <person name="Sohng J.K."/>
        </authorList>
    </citation>
    <scope>NUCLEOTIDE SEQUENCE</scope>
    <source>
        <tissue evidence="3">Leaf</tissue>
    </source>
</reference>
<dbReference type="InterPro" id="IPR000095">
    <property type="entry name" value="CRIB_dom"/>
</dbReference>
<gene>
    <name evidence="3" type="ORF">G2W53_002954</name>
</gene>
<feature type="region of interest" description="Disordered" evidence="1">
    <location>
        <begin position="12"/>
        <end position="139"/>
    </location>
</feature>
<dbReference type="AlphaFoldDB" id="A0A835CFB0"/>
<evidence type="ECO:0000313" key="4">
    <source>
        <dbReference type="Proteomes" id="UP000634136"/>
    </source>
</evidence>
<comment type="caution">
    <text evidence="3">The sequence shown here is derived from an EMBL/GenBank/DDBJ whole genome shotgun (WGS) entry which is preliminary data.</text>
</comment>
<feature type="compositionally biased region" description="Low complexity" evidence="1">
    <location>
        <begin position="101"/>
        <end position="114"/>
    </location>
</feature>
<dbReference type="OrthoDB" id="4206278at2759"/>
<dbReference type="CDD" id="cd00132">
    <property type="entry name" value="CRIB"/>
    <property type="match status" value="1"/>
</dbReference>
<dbReference type="Gene3D" id="3.90.810.10">
    <property type="entry name" value="CRIB domain"/>
    <property type="match status" value="1"/>
</dbReference>
<keyword evidence="4" id="KW-1185">Reference proteome</keyword>
<dbReference type="Pfam" id="PF00786">
    <property type="entry name" value="PBD"/>
    <property type="match status" value="1"/>
</dbReference>
<organism evidence="3 4">
    <name type="scientific">Senna tora</name>
    <dbReference type="NCBI Taxonomy" id="362788"/>
    <lineage>
        <taxon>Eukaryota</taxon>
        <taxon>Viridiplantae</taxon>
        <taxon>Streptophyta</taxon>
        <taxon>Embryophyta</taxon>
        <taxon>Tracheophyta</taxon>
        <taxon>Spermatophyta</taxon>
        <taxon>Magnoliopsida</taxon>
        <taxon>eudicotyledons</taxon>
        <taxon>Gunneridae</taxon>
        <taxon>Pentapetalae</taxon>
        <taxon>rosids</taxon>
        <taxon>fabids</taxon>
        <taxon>Fabales</taxon>
        <taxon>Fabaceae</taxon>
        <taxon>Caesalpinioideae</taxon>
        <taxon>Cassia clade</taxon>
        <taxon>Senna</taxon>
    </lineage>
</organism>
<proteinExistence type="predicted"/>
<feature type="compositionally biased region" description="Low complexity" evidence="1">
    <location>
        <begin position="72"/>
        <end position="85"/>
    </location>
</feature>
<protein>
    <submittedName>
        <fullName evidence="3">CRIB domain-containing protein RIC10</fullName>
    </submittedName>
</protein>
<name>A0A835CFB0_9FABA</name>
<dbReference type="InterPro" id="IPR036936">
    <property type="entry name" value="CRIB_dom_sf"/>
</dbReference>
<feature type="domain" description="CRIB" evidence="2">
    <location>
        <begin position="3"/>
        <end position="16"/>
    </location>
</feature>
<feature type="compositionally biased region" description="Basic residues" evidence="1">
    <location>
        <begin position="115"/>
        <end position="124"/>
    </location>
</feature>
<sequence>MDIGYPTDVKHVAHIGWDGPPGSGPSWMNEFKPAPNFSTSLGNIGTRREANPTTPQTSWSTQDFDEPKRSEPTSSNNSISSSSEIPHSHTTKKSRRKKTKLTSSPTSSSSSSAPRHSRTPKAKAKATLSEPELRPTVQV</sequence>
<accession>A0A835CFB0</accession>
<dbReference type="Proteomes" id="UP000634136">
    <property type="component" value="Unassembled WGS sequence"/>
</dbReference>